<evidence type="ECO:0000313" key="2">
    <source>
        <dbReference type="Proteomes" id="UP000549695"/>
    </source>
</evidence>
<gene>
    <name evidence="1" type="ORF">HDA37_001823</name>
</gene>
<dbReference type="EMBL" id="JACCCZ010000001">
    <property type="protein sequence ID" value="NYG01538.1"/>
    <property type="molecule type" value="Genomic_DNA"/>
</dbReference>
<dbReference type="GeneID" id="98051604"/>
<evidence type="ECO:0008006" key="3">
    <source>
        <dbReference type="Google" id="ProtNLM"/>
    </source>
</evidence>
<organism evidence="1 2">
    <name type="scientific">Pseudonocardia alni</name>
    <name type="common">Amycolata alni</name>
    <dbReference type="NCBI Taxonomy" id="33907"/>
    <lineage>
        <taxon>Bacteria</taxon>
        <taxon>Bacillati</taxon>
        <taxon>Actinomycetota</taxon>
        <taxon>Actinomycetes</taxon>
        <taxon>Pseudonocardiales</taxon>
        <taxon>Pseudonocardiaceae</taxon>
        <taxon>Pseudonocardia</taxon>
    </lineage>
</organism>
<comment type="caution">
    <text evidence="1">The sequence shown here is derived from an EMBL/GenBank/DDBJ whole genome shotgun (WGS) entry which is preliminary data.</text>
</comment>
<evidence type="ECO:0000313" key="1">
    <source>
        <dbReference type="EMBL" id="NYG01538.1"/>
    </source>
</evidence>
<accession>A0A852VX62</accession>
<reference evidence="1 2" key="1">
    <citation type="submission" date="2020-07" db="EMBL/GenBank/DDBJ databases">
        <title>Sequencing the genomes of 1000 actinobacteria strains.</title>
        <authorList>
            <person name="Klenk H.-P."/>
        </authorList>
    </citation>
    <scope>NUCLEOTIDE SEQUENCE [LARGE SCALE GENOMIC DNA]</scope>
    <source>
        <strain evidence="1 2">DSM 44749</strain>
    </source>
</reference>
<sequence>MSEPERTPDGRYIVVRGRRWRATDPTIPDDVRSALQQHLGKARAEVGAGRRTGDDDRVAAARTRVSAAKHGLGERGTPWWDLDDDARRERWETALHDLGDRPAGSS</sequence>
<dbReference type="AlphaFoldDB" id="A0A852VX62"/>
<name>A0A852VX62_PSEA5</name>
<dbReference type="RefSeq" id="WP_073575448.1">
    <property type="nucleotide sequence ID" value="NZ_BAAAJZ010000015.1"/>
</dbReference>
<keyword evidence="2" id="KW-1185">Reference proteome</keyword>
<dbReference type="Proteomes" id="UP000549695">
    <property type="component" value="Unassembled WGS sequence"/>
</dbReference>
<protein>
    <recommendedName>
        <fullName evidence="3">Biopolymer transporter Tol</fullName>
    </recommendedName>
</protein>
<proteinExistence type="predicted"/>